<gene>
    <name evidence="1" type="ORF">D3869_15825</name>
</gene>
<dbReference type="Gene3D" id="3.40.50.150">
    <property type="entry name" value="Vaccinia Virus protein VP39"/>
    <property type="match status" value="1"/>
</dbReference>
<organism evidence="1 2">
    <name type="scientific">Azospirillum brasilense</name>
    <dbReference type="NCBI Taxonomy" id="192"/>
    <lineage>
        <taxon>Bacteria</taxon>
        <taxon>Pseudomonadati</taxon>
        <taxon>Pseudomonadota</taxon>
        <taxon>Alphaproteobacteria</taxon>
        <taxon>Rhodospirillales</taxon>
        <taxon>Azospirillaceae</taxon>
        <taxon>Azospirillum</taxon>
    </lineage>
</organism>
<dbReference type="AlphaFoldDB" id="A0A4D8R918"/>
<keyword evidence="1" id="KW-0614">Plasmid</keyword>
<evidence type="ECO:0000313" key="2">
    <source>
        <dbReference type="Proteomes" id="UP000298693"/>
    </source>
</evidence>
<reference evidence="1 2" key="1">
    <citation type="submission" date="2018-09" db="EMBL/GenBank/DDBJ databases">
        <title>Whole genome based analysis of evolution and adaptive divergence in Indian and Brazilian strains of Azospirillum brasilense.</title>
        <authorList>
            <person name="Singh C."/>
            <person name="Tripathi A.K."/>
        </authorList>
    </citation>
    <scope>NUCLEOTIDE SEQUENCE [LARGE SCALE GENOMIC DNA]</scope>
    <source>
        <strain evidence="1 2">MTCC4039</strain>
        <plasmid evidence="1 2">p1</plasmid>
    </source>
</reference>
<dbReference type="SUPFAM" id="SSF53335">
    <property type="entry name" value="S-adenosyl-L-methionine-dependent methyltransferases"/>
    <property type="match status" value="1"/>
</dbReference>
<protein>
    <recommendedName>
        <fullName evidence="3">Spermidine synthase</fullName>
    </recommendedName>
</protein>
<dbReference type="Proteomes" id="UP000298693">
    <property type="component" value="Plasmid p1"/>
</dbReference>
<name>A0A4D8R918_AZOBR</name>
<accession>A0A4D8R918</accession>
<geneLocation type="plasmid" evidence="1">
    <name>p1</name>
</geneLocation>
<evidence type="ECO:0000313" key="1">
    <source>
        <dbReference type="EMBL" id="QCO17920.1"/>
    </source>
</evidence>
<dbReference type="EMBL" id="CP032346">
    <property type="protein sequence ID" value="QCO17920.1"/>
    <property type="molecule type" value="Genomic_DNA"/>
</dbReference>
<evidence type="ECO:0008006" key="3">
    <source>
        <dbReference type="Google" id="ProtNLM"/>
    </source>
</evidence>
<sequence length="254" mass="28245">MSTPLTLFQTDLFRPTYRPWKGERWELLLAPMLICKGYWSEAMLVTDMAGLIRHDGPASRTWMSMTPMEIESQEIGCRFATGYTVAMGLGMGWAAANAALRPEVTHVTVVELDPEVIAVNATMDVFGQLPPEAAAKVTVIQGDALAHRSDEPADTLMADIWQPLYGDDRLEQVRRMRDNTGAARVYYWGQEMDIAHRARQLGLPLDAASVTRIVADMDLPLIGPAEIVTYPDLIERAARNWLRADWPLPGHAVG</sequence>
<dbReference type="InterPro" id="IPR029063">
    <property type="entry name" value="SAM-dependent_MTases_sf"/>
</dbReference>
<proteinExistence type="predicted"/>
<dbReference type="RefSeq" id="WP_137140957.1">
    <property type="nucleotide sequence ID" value="NZ_CP032346.1"/>
</dbReference>